<proteinExistence type="predicted"/>
<dbReference type="EMBL" id="HACA01016390">
    <property type="protein sequence ID" value="CDW33751.1"/>
    <property type="molecule type" value="Transcribed_RNA"/>
</dbReference>
<organism evidence="1">
    <name type="scientific">Lepeophtheirus salmonis</name>
    <name type="common">Salmon louse</name>
    <name type="synonym">Caligus salmonis</name>
    <dbReference type="NCBI Taxonomy" id="72036"/>
    <lineage>
        <taxon>Eukaryota</taxon>
        <taxon>Metazoa</taxon>
        <taxon>Ecdysozoa</taxon>
        <taxon>Arthropoda</taxon>
        <taxon>Crustacea</taxon>
        <taxon>Multicrustacea</taxon>
        <taxon>Hexanauplia</taxon>
        <taxon>Copepoda</taxon>
        <taxon>Siphonostomatoida</taxon>
        <taxon>Caligidae</taxon>
        <taxon>Lepeophtheirus</taxon>
    </lineage>
</organism>
<accession>A0A0K2U7S1</accession>
<evidence type="ECO:0000313" key="1">
    <source>
        <dbReference type="EMBL" id="CDW33751.1"/>
    </source>
</evidence>
<reference evidence="1" key="1">
    <citation type="submission" date="2014-05" db="EMBL/GenBank/DDBJ databases">
        <authorList>
            <person name="Chronopoulou M."/>
        </authorList>
    </citation>
    <scope>NUCLEOTIDE SEQUENCE</scope>
    <source>
        <tissue evidence="1">Whole organism</tissue>
    </source>
</reference>
<sequence length="27" mass="3311">MPHVLKIFQWNIFLRVLSFFQFILSVS</sequence>
<protein>
    <submittedName>
        <fullName evidence="1">Uncharacterized protein</fullName>
    </submittedName>
</protein>
<name>A0A0K2U7S1_LEPSM</name>
<dbReference type="AlphaFoldDB" id="A0A0K2U7S1"/>